<dbReference type="InterPro" id="IPR015421">
    <property type="entry name" value="PyrdxlP-dep_Trfase_major"/>
</dbReference>
<comment type="similarity">
    <text evidence="2">Belongs to the class-I pyridoxal-phosphate-dependent aminotransferase family.</text>
</comment>
<name>A0A0M3V8L4_9GAMM</name>
<dbReference type="SUPFAM" id="SSF47413">
    <property type="entry name" value="lambda repressor-like DNA-binding domains"/>
    <property type="match status" value="1"/>
</dbReference>
<evidence type="ECO:0000256" key="3">
    <source>
        <dbReference type="ARBA" id="ARBA00022576"/>
    </source>
</evidence>
<dbReference type="InterPro" id="IPR015424">
    <property type="entry name" value="PyrdxlP-dep_Trfase"/>
</dbReference>
<accession>A0A0M3V8L4</accession>
<dbReference type="Proteomes" id="UP000059847">
    <property type="component" value="Chromosome"/>
</dbReference>
<evidence type="ECO:0000259" key="8">
    <source>
        <dbReference type="PROSITE" id="PS50943"/>
    </source>
</evidence>
<dbReference type="CDD" id="cd00609">
    <property type="entry name" value="AAT_like"/>
    <property type="match status" value="1"/>
</dbReference>
<keyword evidence="4 9" id="KW-0808">Transferase</keyword>
<evidence type="ECO:0000256" key="1">
    <source>
        <dbReference type="ARBA" id="ARBA00001933"/>
    </source>
</evidence>
<dbReference type="GO" id="GO:0030170">
    <property type="term" value="F:pyridoxal phosphate binding"/>
    <property type="evidence" value="ECO:0007669"/>
    <property type="project" value="InterPro"/>
</dbReference>
<feature type="compositionally biased region" description="Polar residues" evidence="7">
    <location>
        <begin position="122"/>
        <end position="150"/>
    </location>
</feature>
<dbReference type="InterPro" id="IPR051926">
    <property type="entry name" value="Ala_Aminotransferase"/>
</dbReference>
<feature type="compositionally biased region" description="Low complexity" evidence="7">
    <location>
        <begin position="99"/>
        <end position="111"/>
    </location>
</feature>
<dbReference type="OrthoDB" id="9803354at2"/>
<keyword evidence="5" id="KW-0663">Pyridoxal phosphate</keyword>
<sequence>MNSDKDKQAQAERLARLRRDKGMTAEQLAQAMTQAGTKVSRGAISNWERGTNGIVSSKLPVLARILGCSEGYLLRGDLNVAINDDNATINKNQDNKAHNNQADSNQADNNQTTMDNNKKGFMTTNANHTSEQEATLDTASSTQDTPDSPLMTQNEHLEAMAHPNKQPSPDSTTMDGSSMTLLKKSDKLQNVCYDIRGPLLQTANKMEAEGQRILKLNIGNPAPFGLHAPHEILRDVALNLPEAIGYSDSQGIFAARKAVLHYYQSKGLHSAVNVGDVYLGNGVSELIVMTMQALLNDGDEVLIPMPDYPLWTAATNLAGGTAVHYRCNEDDNWQPDIEDIKSKITSKTKGIVVINPNNPTGALYSDDILKQIIEVAIQHDLIIMADEIYDRVLYDNTVHTPMCTLTDDVLVLSYNGLSKSHRIAGFRAGWMMLSGKKQHASDFIEGLTMLASMRLCSNVPGQYAIQTAMGGYQSMKELTSEKGRLHKQRELAISRLNAIPGISCTMPQGAFYCFPKIDPAVYPVKNDMDFMMDLLLEENVLMVQGTGFNWDAPDHFRLVFLPNMQDLEDAMDRLDRFFAKKRLQYGTN</sequence>
<feature type="domain" description="HTH cro/C1-type" evidence="8">
    <location>
        <begin position="14"/>
        <end position="73"/>
    </location>
</feature>
<evidence type="ECO:0000256" key="2">
    <source>
        <dbReference type="ARBA" id="ARBA00007441"/>
    </source>
</evidence>
<keyword evidence="10" id="KW-1185">Reference proteome</keyword>
<keyword evidence="3 9" id="KW-0032">Aminotransferase</keyword>
<dbReference type="Gene3D" id="3.90.1150.10">
    <property type="entry name" value="Aspartate Aminotransferase, domain 1"/>
    <property type="match status" value="1"/>
</dbReference>
<dbReference type="KEGG" id="pur:AOC03_02800"/>
<dbReference type="CDD" id="cd00093">
    <property type="entry name" value="HTH_XRE"/>
    <property type="match status" value="1"/>
</dbReference>
<dbReference type="RefSeq" id="WP_062533502.1">
    <property type="nucleotide sequence ID" value="NZ_CP012678.1"/>
</dbReference>
<dbReference type="SMART" id="SM00530">
    <property type="entry name" value="HTH_XRE"/>
    <property type="match status" value="1"/>
</dbReference>
<dbReference type="InterPro" id="IPR004839">
    <property type="entry name" value="Aminotransferase_I/II_large"/>
</dbReference>
<dbReference type="Pfam" id="PF01381">
    <property type="entry name" value="HTH_3"/>
    <property type="match status" value="1"/>
</dbReference>
<evidence type="ECO:0000313" key="10">
    <source>
        <dbReference type="Proteomes" id="UP000059847"/>
    </source>
</evidence>
<dbReference type="PANTHER" id="PTHR43488">
    <property type="entry name" value="GLUTAMATE-PYRUVATE AMINOTRANSFERASE ALAA"/>
    <property type="match status" value="1"/>
</dbReference>
<evidence type="ECO:0000256" key="6">
    <source>
        <dbReference type="ARBA" id="ARBA00026106"/>
    </source>
</evidence>
<comment type="cofactor">
    <cofactor evidence="1">
        <name>pyridoxal 5'-phosphate</name>
        <dbReference type="ChEBI" id="CHEBI:597326"/>
    </cofactor>
</comment>
<evidence type="ECO:0000256" key="5">
    <source>
        <dbReference type="ARBA" id="ARBA00022898"/>
    </source>
</evidence>
<proteinExistence type="inferred from homology"/>
<dbReference type="Gene3D" id="1.10.260.40">
    <property type="entry name" value="lambda repressor-like DNA-binding domains"/>
    <property type="match status" value="1"/>
</dbReference>
<dbReference type="AlphaFoldDB" id="A0A0M3V8L4"/>
<dbReference type="GO" id="GO:0004021">
    <property type="term" value="F:L-alanine:2-oxoglutarate aminotransferase activity"/>
    <property type="evidence" value="ECO:0007669"/>
    <property type="project" value="UniProtKB-EC"/>
</dbReference>
<dbReference type="PANTHER" id="PTHR43488:SF2">
    <property type="entry name" value="GLUTAMATE-PYRUVATE AMINOTRANSFERASE ALAA"/>
    <property type="match status" value="1"/>
</dbReference>
<dbReference type="InterPro" id="IPR015422">
    <property type="entry name" value="PyrdxlP-dep_Trfase_small"/>
</dbReference>
<dbReference type="SUPFAM" id="SSF53383">
    <property type="entry name" value="PLP-dependent transferases"/>
    <property type="match status" value="1"/>
</dbReference>
<dbReference type="Pfam" id="PF00155">
    <property type="entry name" value="Aminotran_1_2"/>
    <property type="match status" value="1"/>
</dbReference>
<organism evidence="9 10">
    <name type="scientific">Psychrobacter urativorans</name>
    <dbReference type="NCBI Taxonomy" id="45610"/>
    <lineage>
        <taxon>Bacteria</taxon>
        <taxon>Pseudomonadati</taxon>
        <taxon>Pseudomonadota</taxon>
        <taxon>Gammaproteobacteria</taxon>
        <taxon>Moraxellales</taxon>
        <taxon>Moraxellaceae</taxon>
        <taxon>Psychrobacter</taxon>
    </lineage>
</organism>
<dbReference type="InterPro" id="IPR010982">
    <property type="entry name" value="Lambda_DNA-bd_dom_sf"/>
</dbReference>
<evidence type="ECO:0000256" key="7">
    <source>
        <dbReference type="SAM" id="MobiDB-lite"/>
    </source>
</evidence>
<dbReference type="STRING" id="45610.AOC03_02800"/>
<feature type="region of interest" description="Disordered" evidence="7">
    <location>
        <begin position="91"/>
        <end position="150"/>
    </location>
</feature>
<evidence type="ECO:0000313" key="9">
    <source>
        <dbReference type="EMBL" id="ALF59107.1"/>
    </source>
</evidence>
<dbReference type="GO" id="GO:0003677">
    <property type="term" value="F:DNA binding"/>
    <property type="evidence" value="ECO:0007669"/>
    <property type="project" value="InterPro"/>
</dbReference>
<gene>
    <name evidence="9" type="ORF">AOC03_02800</name>
</gene>
<dbReference type="EMBL" id="CP012678">
    <property type="protein sequence ID" value="ALF59107.1"/>
    <property type="molecule type" value="Genomic_DNA"/>
</dbReference>
<dbReference type="Gene3D" id="3.40.640.10">
    <property type="entry name" value="Type I PLP-dependent aspartate aminotransferase-like (Major domain)"/>
    <property type="match status" value="1"/>
</dbReference>
<dbReference type="PROSITE" id="PS50943">
    <property type="entry name" value="HTH_CROC1"/>
    <property type="match status" value="1"/>
</dbReference>
<dbReference type="InterPro" id="IPR001387">
    <property type="entry name" value="Cro/C1-type_HTH"/>
</dbReference>
<reference evidence="9 10" key="1">
    <citation type="submission" date="2015-09" db="EMBL/GenBank/DDBJ databases">
        <title>Complete genome of Psychrobacter urativorans R10.10B.</title>
        <authorList>
            <person name="See-Too W.S."/>
            <person name="Chan K.G."/>
        </authorList>
    </citation>
    <scope>NUCLEOTIDE SEQUENCE [LARGE SCALE GENOMIC DNA]</scope>
    <source>
        <strain evidence="9 10">R10.10B</strain>
    </source>
</reference>
<evidence type="ECO:0000256" key="4">
    <source>
        <dbReference type="ARBA" id="ARBA00022679"/>
    </source>
</evidence>
<dbReference type="EC" id="2.6.1.2" evidence="6"/>
<protein>
    <recommendedName>
        <fullName evidence="6">alanine transaminase</fullName>
        <ecNumber evidence="6">2.6.1.2</ecNumber>
    </recommendedName>
</protein>